<sequence>MRSADDERRQFRKRLRHEQTEAERRLWYRLRDRRLAGFKFVRQESVGPYVADFCCREARLIIELDGSQHAESGYDAVRDAWLIEQGYRVLRFWNAEVSNNVIGVLDTILAALPPSPRTRGEGRDDLGPRVYPSSDLGCPNRASPTWVVGATSPQGEGEGASTREPPPDSPPHHRLPPRFGDDEVAEALSPRAGRGGDPG</sequence>
<dbReference type="SUPFAM" id="SSF52980">
    <property type="entry name" value="Restriction endonuclease-like"/>
    <property type="match status" value="1"/>
</dbReference>
<evidence type="ECO:0000256" key="1">
    <source>
        <dbReference type="SAM" id="MobiDB-lite"/>
    </source>
</evidence>
<feature type="domain" description="DUF559" evidence="2">
    <location>
        <begin position="8"/>
        <end position="112"/>
    </location>
</feature>
<evidence type="ECO:0000313" key="3">
    <source>
        <dbReference type="EMBL" id="BAU91840.1"/>
    </source>
</evidence>
<dbReference type="InterPro" id="IPR007569">
    <property type="entry name" value="DUF559"/>
</dbReference>
<dbReference type="InterPro" id="IPR047216">
    <property type="entry name" value="Endonuclease_DUF559_bact"/>
</dbReference>
<dbReference type="Proteomes" id="UP000218288">
    <property type="component" value="Chromosome"/>
</dbReference>
<dbReference type="Gene3D" id="3.40.960.10">
    <property type="entry name" value="VSR Endonuclease"/>
    <property type="match status" value="1"/>
</dbReference>
<organism evidence="3 4">
    <name type="scientific">Methylorubrum populi</name>
    <dbReference type="NCBI Taxonomy" id="223967"/>
    <lineage>
        <taxon>Bacteria</taxon>
        <taxon>Pseudomonadati</taxon>
        <taxon>Pseudomonadota</taxon>
        <taxon>Alphaproteobacteria</taxon>
        <taxon>Hyphomicrobiales</taxon>
        <taxon>Methylobacteriaceae</taxon>
        <taxon>Methylorubrum</taxon>
    </lineage>
</organism>
<evidence type="ECO:0000259" key="2">
    <source>
        <dbReference type="Pfam" id="PF04480"/>
    </source>
</evidence>
<dbReference type="Pfam" id="PF04480">
    <property type="entry name" value="DUF559"/>
    <property type="match status" value="1"/>
</dbReference>
<gene>
    <name evidence="3" type="ORF">MPPM_3235</name>
</gene>
<dbReference type="EMBL" id="AP014809">
    <property type="protein sequence ID" value="BAU91840.1"/>
    <property type="molecule type" value="Genomic_DNA"/>
</dbReference>
<protein>
    <recommendedName>
        <fullName evidence="2">DUF559 domain-containing protein</fullName>
    </recommendedName>
</protein>
<feature type="region of interest" description="Disordered" evidence="1">
    <location>
        <begin position="113"/>
        <end position="199"/>
    </location>
</feature>
<feature type="compositionally biased region" description="Basic and acidic residues" evidence="1">
    <location>
        <begin position="118"/>
        <end position="127"/>
    </location>
</feature>
<dbReference type="AlphaFoldDB" id="A0A160PJB7"/>
<proteinExistence type="predicted"/>
<dbReference type="InterPro" id="IPR011335">
    <property type="entry name" value="Restrct_endonuc-II-like"/>
</dbReference>
<dbReference type="PANTHER" id="PTHR38590:SF1">
    <property type="entry name" value="BLL0828 PROTEIN"/>
    <property type="match status" value="1"/>
</dbReference>
<dbReference type="OrthoDB" id="9798754at2"/>
<name>A0A160PJB7_9HYPH</name>
<accession>A0A160PJB7</accession>
<evidence type="ECO:0000313" key="4">
    <source>
        <dbReference type="Proteomes" id="UP000218288"/>
    </source>
</evidence>
<dbReference type="CDD" id="cd01038">
    <property type="entry name" value="Endonuclease_DUF559"/>
    <property type="match status" value="1"/>
</dbReference>
<dbReference type="PANTHER" id="PTHR38590">
    <property type="entry name" value="BLL0828 PROTEIN"/>
    <property type="match status" value="1"/>
</dbReference>
<dbReference type="RefSeq" id="WP_096485891.1">
    <property type="nucleotide sequence ID" value="NZ_AP014809.1"/>
</dbReference>
<reference evidence="3 4" key="1">
    <citation type="journal article" date="2016" name="Genome Announc.">
        <title>Complete Genome Sequence of Methylobacterium populi P-1M, Isolated from Pink-Pigmented Household Biofilm.</title>
        <authorList>
            <person name="Morohoshi T."/>
            <person name="Ikeda T."/>
        </authorList>
    </citation>
    <scope>NUCLEOTIDE SEQUENCE [LARGE SCALE GENOMIC DNA]</scope>
    <source>
        <strain evidence="3 4">P-1M</strain>
    </source>
</reference>